<feature type="region of interest" description="Disordered" evidence="3">
    <location>
        <begin position="1"/>
        <end position="61"/>
    </location>
</feature>
<dbReference type="EMBL" id="GL378323">
    <property type="protein sequence ID" value="EFJ52840.1"/>
    <property type="molecule type" value="Genomic_DNA"/>
</dbReference>
<feature type="domain" description="RRM" evidence="4">
    <location>
        <begin position="61"/>
        <end position="138"/>
    </location>
</feature>
<dbReference type="PANTHER" id="PTHR23236:SF11">
    <property type="entry name" value="EUKARYOTIC TRANSLATION INITIATION FACTOR 4H"/>
    <property type="match status" value="1"/>
</dbReference>
<accession>D8TI62</accession>
<keyword evidence="1 2" id="KW-0694">RNA-binding</keyword>
<evidence type="ECO:0000313" key="5">
    <source>
        <dbReference type="EMBL" id="EFJ52840.1"/>
    </source>
</evidence>
<feature type="compositionally biased region" description="Polar residues" evidence="3">
    <location>
        <begin position="52"/>
        <end position="61"/>
    </location>
</feature>
<protein>
    <recommendedName>
        <fullName evidence="4">RRM domain-containing protein</fullName>
    </recommendedName>
</protein>
<gene>
    <name evidence="5" type="ORF">VOLCADRAFT_54847</name>
</gene>
<dbReference type="SMART" id="SM00360">
    <property type="entry name" value="RRM"/>
    <property type="match status" value="2"/>
</dbReference>
<evidence type="ECO:0000259" key="4">
    <source>
        <dbReference type="PROSITE" id="PS50102"/>
    </source>
</evidence>
<dbReference type="InterPro" id="IPR000504">
    <property type="entry name" value="RRM_dom"/>
</dbReference>
<dbReference type="PANTHER" id="PTHR23236">
    <property type="entry name" value="EUKARYOTIC TRANSLATION INITIATION FACTOR 4B/4H"/>
    <property type="match status" value="1"/>
</dbReference>
<dbReference type="InParanoid" id="D8TI62"/>
<feature type="domain" description="RRM" evidence="4">
    <location>
        <begin position="156"/>
        <end position="220"/>
    </location>
</feature>
<evidence type="ECO:0000256" key="3">
    <source>
        <dbReference type="SAM" id="MobiDB-lite"/>
    </source>
</evidence>
<dbReference type="PROSITE" id="PS50102">
    <property type="entry name" value="RRM"/>
    <property type="match status" value="2"/>
</dbReference>
<dbReference type="InterPro" id="IPR035979">
    <property type="entry name" value="RBD_domain_sf"/>
</dbReference>
<dbReference type="Pfam" id="PF00076">
    <property type="entry name" value="RRM_1"/>
    <property type="match status" value="2"/>
</dbReference>
<organism evidence="6">
    <name type="scientific">Volvox carteri f. nagariensis</name>
    <dbReference type="NCBI Taxonomy" id="3068"/>
    <lineage>
        <taxon>Eukaryota</taxon>
        <taxon>Viridiplantae</taxon>
        <taxon>Chlorophyta</taxon>
        <taxon>core chlorophytes</taxon>
        <taxon>Chlorophyceae</taxon>
        <taxon>CS clade</taxon>
        <taxon>Chlamydomonadales</taxon>
        <taxon>Volvocaceae</taxon>
        <taxon>Volvox</taxon>
    </lineage>
</organism>
<evidence type="ECO:0000256" key="1">
    <source>
        <dbReference type="ARBA" id="ARBA00022884"/>
    </source>
</evidence>
<dbReference type="GeneID" id="9621988"/>
<evidence type="ECO:0000313" key="6">
    <source>
        <dbReference type="Proteomes" id="UP000001058"/>
    </source>
</evidence>
<dbReference type="AlphaFoldDB" id="D8TI62"/>
<dbReference type="OrthoDB" id="439808at2759"/>
<dbReference type="GO" id="GO:0003723">
    <property type="term" value="F:RNA binding"/>
    <property type="evidence" value="ECO:0007669"/>
    <property type="project" value="UniProtKB-UniRule"/>
</dbReference>
<dbReference type="eggNOG" id="KOG4210">
    <property type="taxonomic scope" value="Eukaryota"/>
</dbReference>
<dbReference type="RefSeq" id="XP_002945845.1">
    <property type="nucleotide sequence ID" value="XM_002945799.1"/>
</dbReference>
<proteinExistence type="predicted"/>
<dbReference type="SUPFAM" id="SSF54928">
    <property type="entry name" value="RNA-binding domain, RBD"/>
    <property type="match status" value="1"/>
</dbReference>
<dbReference type="Proteomes" id="UP000001058">
    <property type="component" value="Unassembled WGS sequence"/>
</dbReference>
<dbReference type="InterPro" id="IPR012677">
    <property type="entry name" value="Nucleotide-bd_a/b_plait_sf"/>
</dbReference>
<sequence length="220" mass="23918">MADAKKATPASAGKRKADEEDDDDDEEEEEEKEAEPAPAKKKQRLDVEGNAAATNGGTDSTRVFVGNLSWKATEDDVRKHFKDCGKIVNVRMGVDPETGRSRGFAHVEFGDAAQAKKAVSKAGTEIDGRAIKVEVTQPRPQSFGGGGREDEIRSALEEVFGGCGGIKSIRLPSDREAGTLKGFAYIEFDSTEAKVRLFRVRVHVCVVCVPGWDVRFHHAN</sequence>
<dbReference type="KEGG" id="vcn:VOLCADRAFT_54847"/>
<dbReference type="Gene3D" id="3.30.70.330">
    <property type="match status" value="2"/>
</dbReference>
<keyword evidence="6" id="KW-1185">Reference proteome</keyword>
<name>D8TI62_VOLCA</name>
<reference evidence="5 6" key="1">
    <citation type="journal article" date="2010" name="Science">
        <title>Genomic analysis of organismal complexity in the multicellular green alga Volvox carteri.</title>
        <authorList>
            <person name="Prochnik S.E."/>
            <person name="Umen J."/>
            <person name="Nedelcu A.M."/>
            <person name="Hallmann A."/>
            <person name="Miller S.M."/>
            <person name="Nishii I."/>
            <person name="Ferris P."/>
            <person name="Kuo A."/>
            <person name="Mitros T."/>
            <person name="Fritz-Laylin L.K."/>
            <person name="Hellsten U."/>
            <person name="Chapman J."/>
            <person name="Simakov O."/>
            <person name="Rensing S.A."/>
            <person name="Terry A."/>
            <person name="Pangilinan J."/>
            <person name="Kapitonov V."/>
            <person name="Jurka J."/>
            <person name="Salamov A."/>
            <person name="Shapiro H."/>
            <person name="Schmutz J."/>
            <person name="Grimwood J."/>
            <person name="Lindquist E."/>
            <person name="Lucas S."/>
            <person name="Grigoriev I.V."/>
            <person name="Schmitt R."/>
            <person name="Kirk D."/>
            <person name="Rokhsar D.S."/>
        </authorList>
    </citation>
    <scope>NUCLEOTIDE SEQUENCE [LARGE SCALE GENOMIC DNA]</scope>
    <source>
        <strain evidence="6">f. Nagariensis / Eve</strain>
    </source>
</reference>
<evidence type="ECO:0000256" key="2">
    <source>
        <dbReference type="PROSITE-ProRule" id="PRU00176"/>
    </source>
</evidence>
<feature type="compositionally biased region" description="Acidic residues" evidence="3">
    <location>
        <begin position="19"/>
        <end position="33"/>
    </location>
</feature>
<dbReference type="STRING" id="3068.D8TI62"/>